<evidence type="ECO:0000313" key="3">
    <source>
        <dbReference type="Proteomes" id="UP000729402"/>
    </source>
</evidence>
<feature type="compositionally biased region" description="Low complexity" evidence="1">
    <location>
        <begin position="193"/>
        <end position="207"/>
    </location>
</feature>
<sequence length="465" mass="47799">MESFTFLKFLRGGAAVGSQRGALAATTIAAVACEDGGGGGGSGDGGGGGGGEGDDDASFFDLEFAVPGDESAASDAEEERDEFNFSVTGDVTSGGEVLAVDEAAAPGGESTDGKEMELISEAEAEAEAPPASFLRPATKFRVLLLKLRKPKVPVPAECNGGNGSSVPKTNRFLIKFRVEDAPFISLFTRDNSSRTSGAGDGSGASAAKPVVQPPETAAITADAEERRFAKEVLLKYLNKIKPLYVKVSRRNGDRLRFAGASEGEETDLEPDPSPSPSPSPSPASTAAPAPPPAAVVACGVRAPRASVPAGLKQVYKRLGKSRSASSAVAAAPSPPPAPPSAAPQSQRCDDSLLQLQDGIQSAIAHCKRSFNASQGVRAAGPPLFPGPARARIVFPSTSSRQLVSFGLGRAVPSRPVALPRAGSHRSSRKATASRRGHARAWRDRAGWPASVPWHLVTASCGVRGA</sequence>
<feature type="region of interest" description="Disordered" evidence="1">
    <location>
        <begin position="189"/>
        <end position="213"/>
    </location>
</feature>
<comment type="caution">
    <text evidence="2">The sequence shown here is derived from an EMBL/GenBank/DDBJ whole genome shotgun (WGS) entry which is preliminary data.</text>
</comment>
<feature type="compositionally biased region" description="Pro residues" evidence="1">
    <location>
        <begin position="332"/>
        <end position="341"/>
    </location>
</feature>
<accession>A0A8J5RUR5</accession>
<dbReference type="PANTHER" id="PTHR33929">
    <property type="entry name" value="MEMBRANE-ASSOCIATED KINASE REGULATOR 2-RELATED"/>
    <property type="match status" value="1"/>
</dbReference>
<organism evidence="2 3">
    <name type="scientific">Zizania palustris</name>
    <name type="common">Northern wild rice</name>
    <dbReference type="NCBI Taxonomy" id="103762"/>
    <lineage>
        <taxon>Eukaryota</taxon>
        <taxon>Viridiplantae</taxon>
        <taxon>Streptophyta</taxon>
        <taxon>Embryophyta</taxon>
        <taxon>Tracheophyta</taxon>
        <taxon>Spermatophyta</taxon>
        <taxon>Magnoliopsida</taxon>
        <taxon>Liliopsida</taxon>
        <taxon>Poales</taxon>
        <taxon>Poaceae</taxon>
        <taxon>BOP clade</taxon>
        <taxon>Oryzoideae</taxon>
        <taxon>Oryzeae</taxon>
        <taxon>Zizaniinae</taxon>
        <taxon>Zizania</taxon>
    </lineage>
</organism>
<dbReference type="PANTHER" id="PTHR33929:SF1">
    <property type="entry name" value="MEMBRANE-ASSOCIATED KINASE REGULATOR 2-RELATED"/>
    <property type="match status" value="1"/>
</dbReference>
<keyword evidence="3" id="KW-1185">Reference proteome</keyword>
<reference evidence="2" key="2">
    <citation type="submission" date="2021-02" db="EMBL/GenBank/DDBJ databases">
        <authorList>
            <person name="Kimball J.A."/>
            <person name="Haas M.W."/>
            <person name="Macchietto M."/>
            <person name="Kono T."/>
            <person name="Duquette J."/>
            <person name="Shao M."/>
        </authorList>
    </citation>
    <scope>NUCLEOTIDE SEQUENCE</scope>
    <source>
        <tissue evidence="2">Fresh leaf tissue</tissue>
    </source>
</reference>
<feature type="compositionally biased region" description="Gly residues" evidence="1">
    <location>
        <begin position="36"/>
        <end position="51"/>
    </location>
</feature>
<evidence type="ECO:0000313" key="2">
    <source>
        <dbReference type="EMBL" id="KAG8045789.1"/>
    </source>
</evidence>
<dbReference type="Proteomes" id="UP000729402">
    <property type="component" value="Unassembled WGS sequence"/>
</dbReference>
<evidence type="ECO:0000256" key="1">
    <source>
        <dbReference type="SAM" id="MobiDB-lite"/>
    </source>
</evidence>
<evidence type="ECO:0008006" key="4">
    <source>
        <dbReference type="Google" id="ProtNLM"/>
    </source>
</evidence>
<feature type="region of interest" description="Disordered" evidence="1">
    <location>
        <begin position="416"/>
        <end position="438"/>
    </location>
</feature>
<dbReference type="EMBL" id="JAAALK010000290">
    <property type="protein sequence ID" value="KAG8045789.1"/>
    <property type="molecule type" value="Genomic_DNA"/>
</dbReference>
<dbReference type="OrthoDB" id="689803at2759"/>
<feature type="compositionally biased region" description="Pro residues" evidence="1">
    <location>
        <begin position="271"/>
        <end position="281"/>
    </location>
</feature>
<protein>
    <recommendedName>
        <fullName evidence="4">Membrane-associated kinase regulator 2</fullName>
    </recommendedName>
</protein>
<feature type="region of interest" description="Disordered" evidence="1">
    <location>
        <begin position="325"/>
        <end position="347"/>
    </location>
</feature>
<feature type="compositionally biased region" description="Basic residues" evidence="1">
    <location>
        <begin position="422"/>
        <end position="438"/>
    </location>
</feature>
<reference evidence="2" key="1">
    <citation type="journal article" date="2021" name="bioRxiv">
        <title>Whole Genome Assembly and Annotation of Northern Wild Rice, Zizania palustris L., Supports a Whole Genome Duplication in the Zizania Genus.</title>
        <authorList>
            <person name="Haas M."/>
            <person name="Kono T."/>
            <person name="Macchietto M."/>
            <person name="Millas R."/>
            <person name="McGilp L."/>
            <person name="Shao M."/>
            <person name="Duquette J."/>
            <person name="Hirsch C.N."/>
            <person name="Kimball J."/>
        </authorList>
    </citation>
    <scope>NUCLEOTIDE SEQUENCE</scope>
    <source>
        <tissue evidence="2">Fresh leaf tissue</tissue>
    </source>
</reference>
<proteinExistence type="predicted"/>
<name>A0A8J5RUR5_ZIZPA</name>
<dbReference type="InterPro" id="IPR039619">
    <property type="entry name" value="MAKR2/5"/>
</dbReference>
<dbReference type="AlphaFoldDB" id="A0A8J5RUR5"/>
<dbReference type="GO" id="GO:0005886">
    <property type="term" value="C:plasma membrane"/>
    <property type="evidence" value="ECO:0007669"/>
    <property type="project" value="InterPro"/>
</dbReference>
<feature type="region of interest" description="Disordered" evidence="1">
    <location>
        <begin position="257"/>
        <end position="293"/>
    </location>
</feature>
<gene>
    <name evidence="2" type="ORF">GUJ93_ZPchr0008g13199</name>
</gene>
<feature type="region of interest" description="Disordered" evidence="1">
    <location>
        <begin position="36"/>
        <end position="58"/>
    </location>
</feature>